<keyword evidence="2" id="KW-1185">Reference proteome</keyword>
<sequence>MISLYNKKLPSPPNIHLESAIFHYLNEYPKLKILIIIPSLSQCIRVHNTIASSLSRKIQVVDAKNNEIKDDTKIIIDTSVWDAGHTWSGCQLVIDSGLSMGKVNGKFITRESSHAIEIQRAGRTGRTNDGLSQQSDADMSYRLLLGGHFNQNTYHFAKNPPTTPLENIWIALNNYKINTGPFQQNMFRLDSELHMFYYHFSKSSSYARYEYTMSTNIKNKYPPAKKVANKPPSKRSVGALFATSTDEMNLQIKMIK</sequence>
<gene>
    <name evidence="1" type="ORF">DHETER_LOCUS13474</name>
</gene>
<organism evidence="1 2">
    <name type="scientific">Dentiscutata heterogama</name>
    <dbReference type="NCBI Taxonomy" id="1316150"/>
    <lineage>
        <taxon>Eukaryota</taxon>
        <taxon>Fungi</taxon>
        <taxon>Fungi incertae sedis</taxon>
        <taxon>Mucoromycota</taxon>
        <taxon>Glomeromycotina</taxon>
        <taxon>Glomeromycetes</taxon>
        <taxon>Diversisporales</taxon>
        <taxon>Gigasporaceae</taxon>
        <taxon>Dentiscutata</taxon>
    </lineage>
</organism>
<evidence type="ECO:0000313" key="2">
    <source>
        <dbReference type="Proteomes" id="UP000789702"/>
    </source>
</evidence>
<comment type="caution">
    <text evidence="1">The sequence shown here is derived from an EMBL/GenBank/DDBJ whole genome shotgun (WGS) entry which is preliminary data.</text>
</comment>
<name>A0ACA9Q0T3_9GLOM</name>
<feature type="non-terminal residue" evidence="1">
    <location>
        <position position="256"/>
    </location>
</feature>
<accession>A0ACA9Q0T3</accession>
<proteinExistence type="predicted"/>
<evidence type="ECO:0000313" key="1">
    <source>
        <dbReference type="EMBL" id="CAG8731621.1"/>
    </source>
</evidence>
<dbReference type="EMBL" id="CAJVPU010037051">
    <property type="protein sequence ID" value="CAG8731621.1"/>
    <property type="molecule type" value="Genomic_DNA"/>
</dbReference>
<protein>
    <submittedName>
        <fullName evidence="1">13780_t:CDS:1</fullName>
    </submittedName>
</protein>
<reference evidence="1" key="1">
    <citation type="submission" date="2021-06" db="EMBL/GenBank/DDBJ databases">
        <authorList>
            <person name="Kallberg Y."/>
            <person name="Tangrot J."/>
            <person name="Rosling A."/>
        </authorList>
    </citation>
    <scope>NUCLEOTIDE SEQUENCE</scope>
    <source>
        <strain evidence="1">IL203A</strain>
    </source>
</reference>
<dbReference type="Proteomes" id="UP000789702">
    <property type="component" value="Unassembled WGS sequence"/>
</dbReference>